<dbReference type="Gene3D" id="3.40.50.300">
    <property type="entry name" value="P-loop containing nucleotide triphosphate hydrolases"/>
    <property type="match status" value="1"/>
</dbReference>
<dbReference type="GO" id="GO:0006269">
    <property type="term" value="P:DNA replication, synthesis of primer"/>
    <property type="evidence" value="ECO:0007669"/>
    <property type="project" value="UniProtKB-KW"/>
</dbReference>
<evidence type="ECO:0000256" key="5">
    <source>
        <dbReference type="ARBA" id="ARBA00022801"/>
    </source>
</evidence>
<dbReference type="SMART" id="SM00382">
    <property type="entry name" value="AAA"/>
    <property type="match status" value="1"/>
</dbReference>
<evidence type="ECO:0000256" key="7">
    <source>
        <dbReference type="ARBA" id="ARBA00022840"/>
    </source>
</evidence>
<dbReference type="SUPFAM" id="SSF52540">
    <property type="entry name" value="P-loop containing nucleoside triphosphate hydrolases"/>
    <property type="match status" value="1"/>
</dbReference>
<evidence type="ECO:0000256" key="3">
    <source>
        <dbReference type="ARBA" id="ARBA00022705"/>
    </source>
</evidence>
<protein>
    <recommendedName>
        <fullName evidence="10">DNA 5'-3' helicase</fullName>
        <ecNumber evidence="10">5.6.2.3</ecNumber>
    </recommendedName>
</protein>
<evidence type="ECO:0000256" key="6">
    <source>
        <dbReference type="ARBA" id="ARBA00022806"/>
    </source>
</evidence>
<keyword evidence="14" id="KW-1185">Reference proteome</keyword>
<dbReference type="InterPro" id="IPR027417">
    <property type="entry name" value="P-loop_NTPase"/>
</dbReference>
<evidence type="ECO:0000256" key="9">
    <source>
        <dbReference type="ARBA" id="ARBA00023235"/>
    </source>
</evidence>
<dbReference type="InterPro" id="IPR007694">
    <property type="entry name" value="DNA_helicase_DnaB-like_C"/>
</dbReference>
<dbReference type="PANTHER" id="PTHR30153:SF2">
    <property type="entry name" value="REPLICATIVE DNA HELICASE"/>
    <property type="match status" value="1"/>
</dbReference>
<evidence type="ECO:0000256" key="2">
    <source>
        <dbReference type="ARBA" id="ARBA00022515"/>
    </source>
</evidence>
<dbReference type="InterPro" id="IPR007693">
    <property type="entry name" value="DNA_helicase_DnaB-like_N"/>
</dbReference>
<keyword evidence="7" id="KW-0067">ATP-binding</keyword>
<keyword evidence="3" id="KW-0235">DNA replication</keyword>
<dbReference type="PANTHER" id="PTHR30153">
    <property type="entry name" value="REPLICATIVE DNA HELICASE DNAB"/>
    <property type="match status" value="1"/>
</dbReference>
<dbReference type="GO" id="GO:1990077">
    <property type="term" value="C:primosome complex"/>
    <property type="evidence" value="ECO:0007669"/>
    <property type="project" value="UniProtKB-KW"/>
</dbReference>
<keyword evidence="4" id="KW-0547">Nucleotide-binding</keyword>
<evidence type="ECO:0000313" key="13">
    <source>
        <dbReference type="EMBL" id="TFD74715.1"/>
    </source>
</evidence>
<evidence type="ECO:0000313" key="14">
    <source>
        <dbReference type="Proteomes" id="UP000298313"/>
    </source>
</evidence>
<evidence type="ECO:0000256" key="4">
    <source>
        <dbReference type="ARBA" id="ARBA00022741"/>
    </source>
</evidence>
<dbReference type="Proteomes" id="UP000298313">
    <property type="component" value="Unassembled WGS sequence"/>
</dbReference>
<keyword evidence="2" id="KW-0639">Primosome</keyword>
<comment type="catalytic activity">
    <reaction evidence="11">
        <text>ATP + H2O = ADP + phosphate + H(+)</text>
        <dbReference type="Rhea" id="RHEA:13065"/>
        <dbReference type="ChEBI" id="CHEBI:15377"/>
        <dbReference type="ChEBI" id="CHEBI:15378"/>
        <dbReference type="ChEBI" id="CHEBI:30616"/>
        <dbReference type="ChEBI" id="CHEBI:43474"/>
        <dbReference type="ChEBI" id="CHEBI:456216"/>
        <dbReference type="EC" id="5.6.2.3"/>
    </reaction>
</comment>
<dbReference type="InterPro" id="IPR016136">
    <property type="entry name" value="DNA_helicase_N/primase_C"/>
</dbReference>
<dbReference type="InterPro" id="IPR036185">
    <property type="entry name" value="DNA_heli_DnaB-like_N_sf"/>
</dbReference>
<reference evidence="13 14" key="1">
    <citation type="submission" date="2019-03" db="EMBL/GenBank/DDBJ databases">
        <title>Genomics of glacier-inhabiting Cryobacterium strains.</title>
        <authorList>
            <person name="Liu Q."/>
            <person name="Xin Y.-H."/>
        </authorList>
    </citation>
    <scope>NUCLEOTIDE SEQUENCE [LARGE SCALE GENOMIC DNA]</scope>
    <source>
        <strain evidence="13 14">Hh4</strain>
    </source>
</reference>
<comment type="caution">
    <text evidence="13">The sequence shown here is derived from an EMBL/GenBank/DDBJ whole genome shotgun (WGS) entry which is preliminary data.</text>
</comment>
<dbReference type="GO" id="GO:0005524">
    <property type="term" value="F:ATP binding"/>
    <property type="evidence" value="ECO:0007669"/>
    <property type="project" value="UniProtKB-KW"/>
</dbReference>
<dbReference type="GO" id="GO:0003677">
    <property type="term" value="F:DNA binding"/>
    <property type="evidence" value="ECO:0007669"/>
    <property type="project" value="UniProtKB-KW"/>
</dbReference>
<dbReference type="PROSITE" id="PS51199">
    <property type="entry name" value="SF4_HELICASE"/>
    <property type="match status" value="1"/>
</dbReference>
<dbReference type="EMBL" id="SOHH01000087">
    <property type="protein sequence ID" value="TFD74715.1"/>
    <property type="molecule type" value="Genomic_DNA"/>
</dbReference>
<dbReference type="Pfam" id="PF00772">
    <property type="entry name" value="DnaB"/>
    <property type="match status" value="1"/>
</dbReference>
<keyword evidence="6 13" id="KW-0347">Helicase</keyword>
<proteinExistence type="inferred from homology"/>
<dbReference type="Pfam" id="PF03796">
    <property type="entry name" value="DnaB_C"/>
    <property type="match status" value="1"/>
</dbReference>
<evidence type="ECO:0000256" key="10">
    <source>
        <dbReference type="ARBA" id="ARBA00044969"/>
    </source>
</evidence>
<dbReference type="InterPro" id="IPR003593">
    <property type="entry name" value="AAA+_ATPase"/>
</dbReference>
<dbReference type="Gene3D" id="1.10.860.10">
    <property type="entry name" value="DNAb Helicase, Chain A"/>
    <property type="match status" value="1"/>
</dbReference>
<dbReference type="EC" id="5.6.2.3" evidence="10"/>
<organism evidence="13 14">
    <name type="scientific">Cryobacterium fucosi</name>
    <dbReference type="NCBI Taxonomy" id="1259157"/>
    <lineage>
        <taxon>Bacteria</taxon>
        <taxon>Bacillati</taxon>
        <taxon>Actinomycetota</taxon>
        <taxon>Actinomycetes</taxon>
        <taxon>Micrococcales</taxon>
        <taxon>Microbacteriaceae</taxon>
        <taxon>Cryobacterium</taxon>
    </lineage>
</organism>
<evidence type="ECO:0000256" key="8">
    <source>
        <dbReference type="ARBA" id="ARBA00023125"/>
    </source>
</evidence>
<dbReference type="AlphaFoldDB" id="A0A4R9B2Q7"/>
<dbReference type="RefSeq" id="WP_134524358.1">
    <property type="nucleotide sequence ID" value="NZ_SOHH01000087.1"/>
</dbReference>
<gene>
    <name evidence="13" type="ORF">E3T48_12375</name>
</gene>
<dbReference type="OrthoDB" id="9773982at2"/>
<evidence type="ECO:0000259" key="12">
    <source>
        <dbReference type="PROSITE" id="PS51199"/>
    </source>
</evidence>
<keyword evidence="5" id="KW-0378">Hydrolase</keyword>
<dbReference type="GO" id="GO:0043139">
    <property type="term" value="F:5'-3' DNA helicase activity"/>
    <property type="evidence" value="ECO:0007669"/>
    <property type="project" value="UniProtKB-EC"/>
</dbReference>
<feature type="domain" description="SF4 helicase" evidence="12">
    <location>
        <begin position="177"/>
        <end position="437"/>
    </location>
</feature>
<sequence length="449" mass="49556">MSDQETLPEHAAATLQHDRFAEQSVLGSMMLDVRAVWDVIAICAPTDFHDWRHEDIARTIVGLAHRNEPTEPISVIAELTKLGLLDRVGGVSYVFELQGVPSVWSTVAHYAQIVLEASLRRGLLAAGNEITQLGKVGVGDVFEQVEAARALVDQVTRSAKVDVKPIGDTFAKMIESLTEPPTFVETPWRDLNDFIGGLRPGKLYVIGARPGSGKSIVGLQIAVRLAQVGNVAFASLEMSEEDLQKRMLALFGEVHMTALMNSSLSPEDWEKVAKVRTRVMGAPIYIDDRPAMNITQIKAFARSTARKGKLAGVVVDYLQLMTDRGGDKARHEVVGEFSRELKILARELEVPVIALSQLNRALEKRTSGKPSLSDLRESGAIEQDADAVMLLHREDANPKRRHLVEVIVAKNRHGKTGTLELLWEGQYARVQQRSTVWTPTTVIEDQTLI</sequence>
<keyword evidence="8" id="KW-0238">DNA-binding</keyword>
<dbReference type="SUPFAM" id="SSF48024">
    <property type="entry name" value="N-terminal domain of DnaB helicase"/>
    <property type="match status" value="1"/>
</dbReference>
<accession>A0A4R9B2Q7</accession>
<evidence type="ECO:0000256" key="1">
    <source>
        <dbReference type="ARBA" id="ARBA00008428"/>
    </source>
</evidence>
<keyword evidence="9" id="KW-0413">Isomerase</keyword>
<dbReference type="CDD" id="cd00984">
    <property type="entry name" value="DnaB_C"/>
    <property type="match status" value="1"/>
</dbReference>
<evidence type="ECO:0000256" key="11">
    <source>
        <dbReference type="ARBA" id="ARBA00048954"/>
    </source>
</evidence>
<dbReference type="GO" id="GO:0016787">
    <property type="term" value="F:hydrolase activity"/>
    <property type="evidence" value="ECO:0007669"/>
    <property type="project" value="UniProtKB-KW"/>
</dbReference>
<dbReference type="GO" id="GO:0005829">
    <property type="term" value="C:cytosol"/>
    <property type="evidence" value="ECO:0007669"/>
    <property type="project" value="TreeGrafter"/>
</dbReference>
<name>A0A4R9B2Q7_9MICO</name>
<comment type="similarity">
    <text evidence="1">Belongs to the helicase family. DnaB subfamily.</text>
</comment>